<evidence type="ECO:0000313" key="2">
    <source>
        <dbReference type="EMBL" id="KIY67993.1"/>
    </source>
</evidence>
<gene>
    <name evidence="2" type="ORF">CYLTODRAFT_422030</name>
</gene>
<name>A0A0D7BBU9_9AGAR</name>
<proteinExistence type="predicted"/>
<reference evidence="2 3" key="1">
    <citation type="journal article" date="2015" name="Fungal Genet. Biol.">
        <title>Evolution of novel wood decay mechanisms in Agaricales revealed by the genome sequences of Fistulina hepatica and Cylindrobasidium torrendii.</title>
        <authorList>
            <person name="Floudas D."/>
            <person name="Held B.W."/>
            <person name="Riley R."/>
            <person name="Nagy L.G."/>
            <person name="Koehler G."/>
            <person name="Ransdell A.S."/>
            <person name="Younus H."/>
            <person name="Chow J."/>
            <person name="Chiniquy J."/>
            <person name="Lipzen A."/>
            <person name="Tritt A."/>
            <person name="Sun H."/>
            <person name="Haridas S."/>
            <person name="LaButti K."/>
            <person name="Ohm R.A."/>
            <person name="Kues U."/>
            <person name="Blanchette R.A."/>
            <person name="Grigoriev I.V."/>
            <person name="Minto R.E."/>
            <person name="Hibbett D.S."/>
        </authorList>
    </citation>
    <scope>NUCLEOTIDE SEQUENCE [LARGE SCALE GENOMIC DNA]</scope>
    <source>
        <strain evidence="2 3">FP15055 ss-10</strain>
    </source>
</reference>
<keyword evidence="3" id="KW-1185">Reference proteome</keyword>
<evidence type="ECO:0008006" key="4">
    <source>
        <dbReference type="Google" id="ProtNLM"/>
    </source>
</evidence>
<dbReference type="Proteomes" id="UP000054007">
    <property type="component" value="Unassembled WGS sequence"/>
</dbReference>
<dbReference type="EMBL" id="KN880512">
    <property type="protein sequence ID" value="KIY67993.1"/>
    <property type="molecule type" value="Genomic_DNA"/>
</dbReference>
<protein>
    <recommendedName>
        <fullName evidence="4">Secreted protein</fullName>
    </recommendedName>
</protein>
<evidence type="ECO:0000256" key="1">
    <source>
        <dbReference type="SAM" id="SignalP"/>
    </source>
</evidence>
<accession>A0A0D7BBU9</accession>
<evidence type="ECO:0000313" key="3">
    <source>
        <dbReference type="Proteomes" id="UP000054007"/>
    </source>
</evidence>
<feature type="chain" id="PRO_5002317056" description="Secreted protein" evidence="1">
    <location>
        <begin position="20"/>
        <end position="97"/>
    </location>
</feature>
<feature type="signal peptide" evidence="1">
    <location>
        <begin position="1"/>
        <end position="19"/>
    </location>
</feature>
<keyword evidence="1" id="KW-0732">Signal</keyword>
<organism evidence="2 3">
    <name type="scientific">Cylindrobasidium torrendii FP15055 ss-10</name>
    <dbReference type="NCBI Taxonomy" id="1314674"/>
    <lineage>
        <taxon>Eukaryota</taxon>
        <taxon>Fungi</taxon>
        <taxon>Dikarya</taxon>
        <taxon>Basidiomycota</taxon>
        <taxon>Agaricomycotina</taxon>
        <taxon>Agaricomycetes</taxon>
        <taxon>Agaricomycetidae</taxon>
        <taxon>Agaricales</taxon>
        <taxon>Marasmiineae</taxon>
        <taxon>Physalacriaceae</taxon>
        <taxon>Cylindrobasidium</taxon>
    </lineage>
</organism>
<dbReference type="AlphaFoldDB" id="A0A0D7BBU9"/>
<sequence>MAPVLWLGVTLGTSSLCDTEPNGLASCHRKCFSLSTCLNPPVHRNNGIRIGNVGLLINCYQTSAVRGKLSWCTWYVYSYSPFFRSRSSGGNTMCLGA</sequence>